<dbReference type="SMART" id="SM01089">
    <property type="entry name" value="Connexin_CCC"/>
    <property type="match status" value="1"/>
</dbReference>
<dbReference type="Proteomes" id="UP000438429">
    <property type="component" value="Unassembled WGS sequence"/>
</dbReference>
<evidence type="ECO:0000313" key="16">
    <source>
        <dbReference type="Ensembl" id="ENSSMAP00000006532.2"/>
    </source>
</evidence>
<evidence type="ECO:0000313" key="15">
    <source>
        <dbReference type="EMBL" id="KAF0023833.1"/>
    </source>
</evidence>
<evidence type="ECO:0000256" key="8">
    <source>
        <dbReference type="ARBA" id="ARBA00022989"/>
    </source>
</evidence>
<dbReference type="InterPro" id="IPR017990">
    <property type="entry name" value="Connexin_CS"/>
</dbReference>
<evidence type="ECO:0000256" key="7">
    <source>
        <dbReference type="ARBA" id="ARBA00022949"/>
    </source>
</evidence>
<dbReference type="KEGG" id="smau:118289870"/>
<dbReference type="GO" id="GO:0005243">
    <property type="term" value="F:gap junction channel activity"/>
    <property type="evidence" value="ECO:0007669"/>
    <property type="project" value="TreeGrafter"/>
</dbReference>
<feature type="domain" description="Connexin cysteine-rich" evidence="13">
    <location>
        <begin position="150"/>
        <end position="216"/>
    </location>
</feature>
<evidence type="ECO:0000259" key="12">
    <source>
        <dbReference type="SMART" id="SM00037"/>
    </source>
</evidence>
<dbReference type="Pfam" id="PF00029">
    <property type="entry name" value="Connexin"/>
    <property type="match status" value="1"/>
</dbReference>
<feature type="transmembrane region" description="Helical" evidence="11">
    <location>
        <begin position="193"/>
        <end position="217"/>
    </location>
</feature>
<keyword evidence="7" id="KW-0965">Cell junction</keyword>
<accession>A0A2U9CUL3</accession>
<dbReference type="PANTHER" id="PTHR11984">
    <property type="entry name" value="CONNEXIN"/>
    <property type="match status" value="1"/>
</dbReference>
<evidence type="ECO:0000256" key="6">
    <source>
        <dbReference type="ARBA" id="ARBA00022868"/>
    </source>
</evidence>
<keyword evidence="6 10" id="KW-0303">Gap junction</keyword>
<dbReference type="EMBL" id="VEVO01000022">
    <property type="protein sequence ID" value="KAF0023833.1"/>
    <property type="molecule type" value="Genomic_DNA"/>
</dbReference>
<dbReference type="InterPro" id="IPR000500">
    <property type="entry name" value="Connexin"/>
</dbReference>
<dbReference type="PROSITE" id="PS00408">
    <property type="entry name" value="CONNEXINS_2"/>
    <property type="match status" value="1"/>
</dbReference>
<dbReference type="PANTHER" id="PTHR11984:SF109">
    <property type="entry name" value="CONNEXIN 28.1-RELATED"/>
    <property type="match status" value="1"/>
</dbReference>
<organism evidence="14 17">
    <name type="scientific">Scophthalmus maximus</name>
    <name type="common">Turbot</name>
    <name type="synonym">Psetta maxima</name>
    <dbReference type="NCBI Taxonomy" id="52904"/>
    <lineage>
        <taxon>Eukaryota</taxon>
        <taxon>Metazoa</taxon>
        <taxon>Chordata</taxon>
        <taxon>Craniata</taxon>
        <taxon>Vertebrata</taxon>
        <taxon>Euteleostomi</taxon>
        <taxon>Actinopterygii</taxon>
        <taxon>Neopterygii</taxon>
        <taxon>Teleostei</taxon>
        <taxon>Neoteleostei</taxon>
        <taxon>Acanthomorphata</taxon>
        <taxon>Carangaria</taxon>
        <taxon>Pleuronectiformes</taxon>
        <taxon>Pleuronectoidei</taxon>
        <taxon>Scophthalmidae</taxon>
        <taxon>Scophthalmus</taxon>
    </lineage>
</organism>
<evidence type="ECO:0000256" key="2">
    <source>
        <dbReference type="ARBA" id="ARBA00004651"/>
    </source>
</evidence>
<evidence type="ECO:0000256" key="3">
    <source>
        <dbReference type="ARBA" id="ARBA00011455"/>
    </source>
</evidence>
<dbReference type="STRING" id="52904.ENSSMAP00000006532"/>
<evidence type="ECO:0000256" key="5">
    <source>
        <dbReference type="ARBA" id="ARBA00022692"/>
    </source>
</evidence>
<dbReference type="Proteomes" id="UP000694558">
    <property type="component" value="Chromosome 20"/>
</dbReference>
<reference evidence="16" key="3">
    <citation type="submission" date="2020-05" db="EMBL/GenBank/DDBJ databases">
        <authorList>
            <person name="Moser M."/>
        </authorList>
    </citation>
    <scope>NUCLEOTIDE SEQUENCE [LARGE SCALE GENOMIC DNA]</scope>
</reference>
<dbReference type="InterPro" id="IPR013092">
    <property type="entry name" value="Connexin_N"/>
</dbReference>
<evidence type="ECO:0000256" key="1">
    <source>
        <dbReference type="ARBA" id="ARBA00004610"/>
    </source>
</evidence>
<reference evidence="15 18" key="2">
    <citation type="submission" date="2019-06" db="EMBL/GenBank/DDBJ databases">
        <title>Draft genomes of female and male turbot (Scophthalmus maximus).</title>
        <authorList>
            <person name="Xu H."/>
            <person name="Xu X.-W."/>
            <person name="Shao C."/>
            <person name="Chen S."/>
        </authorList>
    </citation>
    <scope>NUCLEOTIDE SEQUENCE [LARGE SCALE GENOMIC DNA]</scope>
    <source>
        <strain evidence="15">Ysfricsl-2016a</strain>
        <tissue evidence="15">Blood</tissue>
    </source>
</reference>
<evidence type="ECO:0000256" key="10">
    <source>
        <dbReference type="RuleBase" id="RU000630"/>
    </source>
</evidence>
<comment type="subcellular location">
    <subcellularLocation>
        <location evidence="1">Cell junction</location>
        <location evidence="1">Gap junction</location>
    </subcellularLocation>
    <subcellularLocation>
        <location evidence="2 10">Cell membrane</location>
        <topology evidence="2 10">Multi-pass membrane protein</topology>
    </subcellularLocation>
</comment>
<dbReference type="FunFam" id="1.20.1440.80:FF:000001">
    <property type="entry name" value="Gap junction alpha-1"/>
    <property type="match status" value="1"/>
</dbReference>
<dbReference type="RefSeq" id="XP_035472898.1">
    <property type="nucleotide sequence ID" value="XM_035617005.2"/>
</dbReference>
<gene>
    <name evidence="16" type="primary">LOC118289870</name>
    <name evidence="15" type="ORF">F2P81_024463</name>
    <name evidence="14" type="ORF">SMAX5B_000003</name>
</gene>
<dbReference type="SMART" id="SM00037">
    <property type="entry name" value="CNX"/>
    <property type="match status" value="1"/>
</dbReference>
<keyword evidence="4" id="KW-1003">Cell membrane</keyword>
<dbReference type="PROSITE" id="PS00407">
    <property type="entry name" value="CONNEXINS_1"/>
    <property type="match status" value="1"/>
</dbReference>
<dbReference type="PRINTS" id="PR00206">
    <property type="entry name" value="CONNEXIN"/>
</dbReference>
<evidence type="ECO:0000313" key="18">
    <source>
        <dbReference type="Proteomes" id="UP000438429"/>
    </source>
</evidence>
<protein>
    <recommendedName>
        <fullName evidence="10">Gap junction protein</fullName>
    </recommendedName>
</protein>
<dbReference type="GO" id="GO:0007267">
    <property type="term" value="P:cell-cell signaling"/>
    <property type="evidence" value="ECO:0007669"/>
    <property type="project" value="TreeGrafter"/>
</dbReference>
<dbReference type="AlphaFoldDB" id="A0A2U9CUL3"/>
<evidence type="ECO:0000256" key="9">
    <source>
        <dbReference type="ARBA" id="ARBA00023136"/>
    </source>
</evidence>
<keyword evidence="9 11" id="KW-0472">Membrane</keyword>
<evidence type="ECO:0000256" key="4">
    <source>
        <dbReference type="ARBA" id="ARBA00022475"/>
    </source>
</evidence>
<comment type="similarity">
    <text evidence="10">Belongs to the connexin family.</text>
</comment>
<name>A0A2U9CUL3_SCOMX</name>
<dbReference type="Proteomes" id="UP000246464">
    <property type="component" value="Chromosome 20"/>
</dbReference>
<feature type="transmembrane region" description="Helical" evidence="11">
    <location>
        <begin position="78"/>
        <end position="100"/>
    </location>
</feature>
<dbReference type="InterPro" id="IPR038359">
    <property type="entry name" value="Connexin_N_sf"/>
</dbReference>
<dbReference type="GO" id="GO:0005922">
    <property type="term" value="C:connexin complex"/>
    <property type="evidence" value="ECO:0007669"/>
    <property type="project" value="InterPro"/>
</dbReference>
<dbReference type="GeneTree" id="ENSGT01150000286930"/>
<keyword evidence="5 10" id="KW-0812">Transmembrane</keyword>
<reference evidence="14 17" key="1">
    <citation type="submission" date="2017-12" db="EMBL/GenBank/DDBJ databases">
        <title>Integrating genomic resources of turbot (Scophthalmus maximus) in depth evaluation of genetic and physical mapping variation across individuals.</title>
        <authorList>
            <person name="Martinez P."/>
        </authorList>
    </citation>
    <scope>NUCLEOTIDE SEQUENCE [LARGE SCALE GENOMIC DNA]</scope>
</reference>
<comment type="subunit">
    <text evidence="3 10">A connexon is composed of a hexamer of connexins.</text>
</comment>
<sequence length="261" mass="29607">MGEWGFLSSLLDKVQSHSTVIGKVWLSVLFIFRIMILGAGAEKVWSDEQSSMICNTKQPGCKNVCYDHAFPISHIRFWVLQIIFVSSPTLIYLGHVLHVIHKENKLRAYMQSHSSEIVKKAKYSDEKGHIQIKGNLLGTYMTSILFRIVLEVAFIVGQYYLYGFVMDPRIVCSRAPCPFTVECYMSRPTEKTIFIIFMLVVSCVSLAFNVAEMFYLACARSSRRRAKTVPAAAFAMQPRFNGDSLMKNEKLSIHDASYSTA</sequence>
<dbReference type="OrthoDB" id="9993956at2759"/>
<dbReference type="Gene3D" id="1.20.1440.80">
    <property type="entry name" value="Gap junction channel protein cysteine-rich domain"/>
    <property type="match status" value="1"/>
</dbReference>
<keyword evidence="8 11" id="KW-1133">Transmembrane helix</keyword>
<feature type="transmembrane region" description="Helical" evidence="11">
    <location>
        <begin position="137"/>
        <end position="161"/>
    </location>
</feature>
<evidence type="ECO:0000313" key="14">
    <source>
        <dbReference type="EMBL" id="AWP20354.1"/>
    </source>
</evidence>
<reference evidence="16" key="4">
    <citation type="submission" date="2023-05" db="EMBL/GenBank/DDBJ databases">
        <title>High-quality long-read genome of Scophthalmus maximus.</title>
        <authorList>
            <person name="Lien S."/>
            <person name="Martinez P."/>
        </authorList>
    </citation>
    <scope>NUCLEOTIDE SEQUENCE [LARGE SCALE GENOMIC DNA]</scope>
</reference>
<dbReference type="GeneID" id="118289870"/>
<keyword evidence="17" id="KW-1185">Reference proteome</keyword>
<dbReference type="Bgee" id="ENSSMAG00000004011">
    <property type="expression patterns" value="Expressed in liver and 3 other cell types or tissues"/>
</dbReference>
<evidence type="ECO:0000313" key="17">
    <source>
        <dbReference type="Proteomes" id="UP000246464"/>
    </source>
</evidence>
<proteinExistence type="inferred from homology"/>
<feature type="transmembrane region" description="Helical" evidence="11">
    <location>
        <begin position="20"/>
        <end position="41"/>
    </location>
</feature>
<dbReference type="Ensembl" id="ENSSMAT00000006615.2">
    <property type="protein sequence ID" value="ENSSMAP00000006532.2"/>
    <property type="gene ID" value="ENSSMAG00000004011.2"/>
</dbReference>
<dbReference type="InterPro" id="IPR019570">
    <property type="entry name" value="Connexin_CCC"/>
</dbReference>
<evidence type="ECO:0000256" key="11">
    <source>
        <dbReference type="SAM" id="Phobius"/>
    </source>
</evidence>
<feature type="domain" description="Connexin N-terminal" evidence="12">
    <location>
        <begin position="43"/>
        <end position="76"/>
    </location>
</feature>
<evidence type="ECO:0000259" key="13">
    <source>
        <dbReference type="SMART" id="SM01089"/>
    </source>
</evidence>
<comment type="function">
    <text evidence="10">One gap junction consists of a cluster of closely packed pairs of transmembrane channels, the connexons, through which materials of low MW diffuse from one cell to a neighboring cell.</text>
</comment>
<dbReference type="EMBL" id="CP026262">
    <property type="protein sequence ID" value="AWP20354.1"/>
    <property type="molecule type" value="Genomic_DNA"/>
</dbReference>
<reference evidence="16" key="5">
    <citation type="submission" date="2025-05" db="UniProtKB">
        <authorList>
            <consortium name="Ensembl"/>
        </authorList>
    </citation>
    <scope>IDENTIFICATION</scope>
</reference>